<name>A0AAD7MGQ3_9AGAR</name>
<keyword evidence="2" id="KW-1185">Reference proteome</keyword>
<comment type="caution">
    <text evidence="1">The sequence shown here is derived from an EMBL/GenBank/DDBJ whole genome shotgun (WGS) entry which is preliminary data.</text>
</comment>
<gene>
    <name evidence="1" type="ORF">B0H16DRAFT_1741867</name>
</gene>
<dbReference type="Proteomes" id="UP001215598">
    <property type="component" value="Unassembled WGS sequence"/>
</dbReference>
<evidence type="ECO:0000313" key="1">
    <source>
        <dbReference type="EMBL" id="KAJ7715535.1"/>
    </source>
</evidence>
<dbReference type="AlphaFoldDB" id="A0AAD7MGQ3"/>
<protein>
    <submittedName>
        <fullName evidence="1">Uncharacterized protein</fullName>
    </submittedName>
</protein>
<organism evidence="1 2">
    <name type="scientific">Mycena metata</name>
    <dbReference type="NCBI Taxonomy" id="1033252"/>
    <lineage>
        <taxon>Eukaryota</taxon>
        <taxon>Fungi</taxon>
        <taxon>Dikarya</taxon>
        <taxon>Basidiomycota</taxon>
        <taxon>Agaricomycotina</taxon>
        <taxon>Agaricomycetes</taxon>
        <taxon>Agaricomycetidae</taxon>
        <taxon>Agaricales</taxon>
        <taxon>Marasmiineae</taxon>
        <taxon>Mycenaceae</taxon>
        <taxon>Mycena</taxon>
    </lineage>
</organism>
<evidence type="ECO:0000313" key="2">
    <source>
        <dbReference type="Proteomes" id="UP001215598"/>
    </source>
</evidence>
<proteinExistence type="predicted"/>
<dbReference type="EMBL" id="JARKIB010000306">
    <property type="protein sequence ID" value="KAJ7715535.1"/>
    <property type="molecule type" value="Genomic_DNA"/>
</dbReference>
<sequence>MAGLAPPRMAYFQLTTSLIIDTLTHAWVPACLLSLTSLPLPSPLSLCSGTILCWRDPLFLLAISTLMNDDLGLHPSDPLNLLLCNYSRHNMHQTDDNSSPSVGTPPD</sequence>
<accession>A0AAD7MGQ3</accession>
<reference evidence="1" key="1">
    <citation type="submission" date="2023-03" db="EMBL/GenBank/DDBJ databases">
        <title>Massive genome expansion in bonnet fungi (Mycena s.s.) driven by repeated elements and novel gene families across ecological guilds.</title>
        <authorList>
            <consortium name="Lawrence Berkeley National Laboratory"/>
            <person name="Harder C.B."/>
            <person name="Miyauchi S."/>
            <person name="Viragh M."/>
            <person name="Kuo A."/>
            <person name="Thoen E."/>
            <person name="Andreopoulos B."/>
            <person name="Lu D."/>
            <person name="Skrede I."/>
            <person name="Drula E."/>
            <person name="Henrissat B."/>
            <person name="Morin E."/>
            <person name="Kohler A."/>
            <person name="Barry K."/>
            <person name="LaButti K."/>
            <person name="Morin E."/>
            <person name="Salamov A."/>
            <person name="Lipzen A."/>
            <person name="Mereny Z."/>
            <person name="Hegedus B."/>
            <person name="Baldrian P."/>
            <person name="Stursova M."/>
            <person name="Weitz H."/>
            <person name="Taylor A."/>
            <person name="Grigoriev I.V."/>
            <person name="Nagy L.G."/>
            <person name="Martin F."/>
            <person name="Kauserud H."/>
        </authorList>
    </citation>
    <scope>NUCLEOTIDE SEQUENCE</scope>
    <source>
        <strain evidence="1">CBHHK182m</strain>
    </source>
</reference>